<evidence type="ECO:0000313" key="3">
    <source>
        <dbReference type="Proteomes" id="UP000595332"/>
    </source>
</evidence>
<sequence length="187" mass="21493">MSQERRQFYRVEKNVALEVQHVTPEEANHSNKPAQFEVSPYFELLSDAQEIDKQQTDLLIQLNESQPLLAELFSLQAKKLELITRTLANSGLKIERLTKQSVNLSEGGMQFVTTDNIYHVGDFIEIKLIFSNPLLGVLLYAKVQRVITDEDNFHIAISFHRTPENCRMLIAQRVIQTQALQLPETDQ</sequence>
<protein>
    <submittedName>
        <fullName evidence="2">Type IV pilus assembly PilZ</fullName>
    </submittedName>
</protein>
<keyword evidence="3" id="KW-1185">Reference proteome</keyword>
<dbReference type="AlphaFoldDB" id="A0A7R6PA71"/>
<organism evidence="2 3">
    <name type="scientific">Neptunomonas japonica JAMM 1380</name>
    <dbReference type="NCBI Taxonomy" id="1441457"/>
    <lineage>
        <taxon>Bacteria</taxon>
        <taxon>Pseudomonadati</taxon>
        <taxon>Pseudomonadota</taxon>
        <taxon>Gammaproteobacteria</taxon>
        <taxon>Oceanospirillales</taxon>
        <taxon>Oceanospirillaceae</taxon>
        <taxon>Neptunomonas</taxon>
    </lineage>
</organism>
<reference evidence="2 3" key="1">
    <citation type="journal article" date="2008" name="Int. J. Syst. Evol. Microbiol.">
        <title>Neptunomonas japonica sp. nov., an Osedax japonicus symbiont-like bacterium isolated from sediment adjacent to sperm whale carcasses off Kagoshima, Japan.</title>
        <authorList>
            <person name="Miyazaki M."/>
            <person name="Nogi Y."/>
            <person name="Fujiwara Y."/>
            <person name="Kawato M."/>
            <person name="Kubokawa K."/>
            <person name="Horikoshi K."/>
        </authorList>
    </citation>
    <scope>NUCLEOTIDE SEQUENCE [LARGE SCALE GENOMIC DNA]</scope>
    <source>
        <strain evidence="2 3">JAMM 1380</strain>
    </source>
</reference>
<accession>A0A7R6PA71</accession>
<evidence type="ECO:0000259" key="1">
    <source>
        <dbReference type="Pfam" id="PF07238"/>
    </source>
</evidence>
<dbReference type="Proteomes" id="UP000595332">
    <property type="component" value="Chromosome"/>
</dbReference>
<dbReference type="RefSeq" id="WP_201347308.1">
    <property type="nucleotide sequence ID" value="NZ_AP014546.1"/>
</dbReference>
<proteinExistence type="predicted"/>
<dbReference type="EMBL" id="AP014546">
    <property type="protein sequence ID" value="BBB30093.1"/>
    <property type="molecule type" value="Genomic_DNA"/>
</dbReference>
<dbReference type="GO" id="GO:0035438">
    <property type="term" value="F:cyclic-di-GMP binding"/>
    <property type="evidence" value="ECO:0007669"/>
    <property type="project" value="InterPro"/>
</dbReference>
<evidence type="ECO:0000313" key="2">
    <source>
        <dbReference type="EMBL" id="BBB30093.1"/>
    </source>
</evidence>
<dbReference type="KEGG" id="njp:NEJAP_2145"/>
<gene>
    <name evidence="2" type="ORF">NEJAP_2145</name>
</gene>
<feature type="domain" description="PilZ" evidence="1">
    <location>
        <begin position="96"/>
        <end position="171"/>
    </location>
</feature>
<dbReference type="Pfam" id="PF07238">
    <property type="entry name" value="PilZ"/>
    <property type="match status" value="1"/>
</dbReference>
<dbReference type="InterPro" id="IPR009875">
    <property type="entry name" value="PilZ_domain"/>
</dbReference>
<name>A0A7R6PA71_9GAMM</name>
<dbReference type="Gene3D" id="2.40.10.220">
    <property type="entry name" value="predicted glycosyltransferase like domains"/>
    <property type="match status" value="1"/>
</dbReference>